<evidence type="ECO:0000256" key="4">
    <source>
        <dbReference type="ARBA" id="ARBA00022982"/>
    </source>
</evidence>
<proteinExistence type="predicted"/>
<evidence type="ECO:0000313" key="9">
    <source>
        <dbReference type="EMBL" id="AEG91705.1"/>
    </source>
</evidence>
<dbReference type="OrthoDB" id="9773456at2"/>
<dbReference type="EMBL" id="CP000245">
    <property type="protein sequence ID" value="AEG91705.1"/>
    <property type="molecule type" value="Genomic_DNA"/>
</dbReference>
<dbReference type="GO" id="GO:0009055">
    <property type="term" value="F:electron transfer activity"/>
    <property type="evidence" value="ECO:0007669"/>
    <property type="project" value="InterPro"/>
</dbReference>
<feature type="signal peptide" evidence="7">
    <location>
        <begin position="1"/>
        <end position="21"/>
    </location>
</feature>
<name>F5XWU4_RAMTT</name>
<keyword evidence="4" id="KW-0249">Electron transport</keyword>
<dbReference type="STRING" id="365046.Rta_06270"/>
<dbReference type="SUPFAM" id="SSF46626">
    <property type="entry name" value="Cytochrome c"/>
    <property type="match status" value="3"/>
</dbReference>
<dbReference type="GO" id="GO:0020037">
    <property type="term" value="F:heme binding"/>
    <property type="evidence" value="ECO:0007669"/>
    <property type="project" value="InterPro"/>
</dbReference>
<keyword evidence="10" id="KW-1185">Reference proteome</keyword>
<dbReference type="eggNOG" id="COG3474">
    <property type="taxonomic scope" value="Bacteria"/>
</dbReference>
<keyword evidence="5 6" id="KW-0408">Iron</keyword>
<reference evidence="9 10" key="2">
    <citation type="journal article" date="2011" name="PLoS ONE">
        <title>The Cyst-Dividing Bacterium Ramlibacter tataouinensis TTB310 Genome Reveals a Well-Stocked Toolbox for Adaptation to a Desert Environment.</title>
        <authorList>
            <person name="De Luca G."/>
            <person name="Barakat M."/>
            <person name="Ortet P."/>
            <person name="Fochesato S."/>
            <person name="Jourlin-Castelli C."/>
            <person name="Ansaldi M."/>
            <person name="Py B."/>
            <person name="Fichant G."/>
            <person name="Coutinho P.M."/>
            <person name="Voulhoux R."/>
            <person name="Bastien O."/>
            <person name="Marechal E."/>
            <person name="Henrissat B."/>
            <person name="Quentin Y."/>
            <person name="Noirot P."/>
            <person name="Filloux A."/>
            <person name="Mejean V."/>
            <person name="Dubow M.S."/>
            <person name="Barras F."/>
            <person name="Barbe V."/>
            <person name="Weissenbach J."/>
            <person name="Mihalcescu I."/>
            <person name="Vermeglio A."/>
            <person name="Achouak W."/>
            <person name="Heulin T."/>
        </authorList>
    </citation>
    <scope>NUCLEOTIDE SEQUENCE [LARGE SCALE GENOMIC DNA]</scope>
    <source>
        <strain evidence="10">ATCC BAA-407 / DSM 14655 / LMG 21543 / TTB310</strain>
    </source>
</reference>
<evidence type="ECO:0000259" key="8">
    <source>
        <dbReference type="PROSITE" id="PS51007"/>
    </source>
</evidence>
<accession>F5XWU4</accession>
<dbReference type="Proteomes" id="UP000008385">
    <property type="component" value="Chromosome"/>
</dbReference>
<keyword evidence="2 6" id="KW-0349">Heme</keyword>
<reference evidence="10" key="1">
    <citation type="submission" date="2006-01" db="EMBL/GenBank/DDBJ databases">
        <title>Genome of the cyst-dividing bacterium Ramlibacter tataouinensis.</title>
        <authorList>
            <person name="Barakat M."/>
            <person name="Ortet P."/>
            <person name="De Luca G."/>
            <person name="Jourlin-Castelli C."/>
            <person name="Ansaldi M."/>
            <person name="Py B."/>
            <person name="Fichant G."/>
            <person name="Coutinho P."/>
            <person name="Voulhoux R."/>
            <person name="Bastien O."/>
            <person name="Roy S."/>
            <person name="Marechal E."/>
            <person name="Henrissat B."/>
            <person name="Quentin Y."/>
            <person name="Noirot P."/>
            <person name="Filloux A."/>
            <person name="Mejean V."/>
            <person name="DuBow M."/>
            <person name="Barras F."/>
            <person name="Heulin T."/>
        </authorList>
    </citation>
    <scope>NUCLEOTIDE SEQUENCE [LARGE SCALE GENOMIC DNA]</scope>
    <source>
        <strain evidence="10">ATCC BAA-407 / DSM 14655 / LMG 21543 / TTB310</strain>
    </source>
</reference>
<dbReference type="InterPro" id="IPR050597">
    <property type="entry name" value="Cytochrome_c_Oxidase_Subunit"/>
</dbReference>
<dbReference type="PANTHER" id="PTHR33751">
    <property type="entry name" value="CBB3-TYPE CYTOCHROME C OXIDASE SUBUNIT FIXP"/>
    <property type="match status" value="1"/>
</dbReference>
<feature type="domain" description="Cytochrome c" evidence="8">
    <location>
        <begin position="130"/>
        <end position="213"/>
    </location>
</feature>
<evidence type="ECO:0000313" key="10">
    <source>
        <dbReference type="Proteomes" id="UP000008385"/>
    </source>
</evidence>
<keyword evidence="7" id="KW-0732">Signal</keyword>
<sequence>MNASHLLATGVLAALLQAAHAQLVVPSGKTTEQAQRPATAQHCAACHGESGEGRDGAPRIAGQSAPYIEKQLRSYANGSRRNPVMEAMAKAMSAQDMASFAAYYSRLDAPAATGVAATAGTAAAVERGRVLATQGDSVRQVPACINCHGPGGVGEPPAIPYLAGLDHGYLVAAMNAWKEGTRKNDAGQQMATTVKGMTADDVVAVAQYFSGLQPPKPAPQPLVSRPVRAGDAARGHAIVASGAHGCTACHAIPGIRGPIGIVGPPLGGLAGRSFLAGQLPNNTEVLVTFLQDPAALVPRTGMPDVGLNNQEARDIAAFLYTLEPPRAR</sequence>
<gene>
    <name evidence="9" type="ordered locus">Rta_06270</name>
</gene>
<evidence type="ECO:0000256" key="3">
    <source>
        <dbReference type="ARBA" id="ARBA00022723"/>
    </source>
</evidence>
<evidence type="ECO:0000256" key="1">
    <source>
        <dbReference type="ARBA" id="ARBA00022448"/>
    </source>
</evidence>
<dbReference type="RefSeq" id="WP_013899938.1">
    <property type="nucleotide sequence ID" value="NC_015677.1"/>
</dbReference>
<dbReference type="AlphaFoldDB" id="F5XWU4"/>
<evidence type="ECO:0000256" key="6">
    <source>
        <dbReference type="PROSITE-ProRule" id="PRU00433"/>
    </source>
</evidence>
<dbReference type="Gene3D" id="1.10.760.10">
    <property type="entry name" value="Cytochrome c-like domain"/>
    <property type="match status" value="3"/>
</dbReference>
<feature type="domain" description="Cytochrome c" evidence="8">
    <location>
        <begin position="230"/>
        <end position="323"/>
    </location>
</feature>
<dbReference type="PATRIC" id="fig|365046.3.peg.642"/>
<dbReference type="InterPro" id="IPR036909">
    <property type="entry name" value="Cyt_c-like_dom_sf"/>
</dbReference>
<dbReference type="HOGENOM" id="CLU_846976_0_0_4"/>
<dbReference type="eggNOG" id="COG2863">
    <property type="taxonomic scope" value="Bacteria"/>
</dbReference>
<feature type="domain" description="Cytochrome c" evidence="8">
    <location>
        <begin position="23"/>
        <end position="108"/>
    </location>
</feature>
<evidence type="ECO:0000256" key="7">
    <source>
        <dbReference type="SAM" id="SignalP"/>
    </source>
</evidence>
<keyword evidence="3 6" id="KW-0479">Metal-binding</keyword>
<keyword evidence="1" id="KW-0813">Transport</keyword>
<dbReference type="PANTHER" id="PTHR33751:SF9">
    <property type="entry name" value="CYTOCHROME C4"/>
    <property type="match status" value="1"/>
</dbReference>
<feature type="chain" id="PRO_5003329148" evidence="7">
    <location>
        <begin position="22"/>
        <end position="328"/>
    </location>
</feature>
<organism evidence="9 10">
    <name type="scientific">Ramlibacter tataouinensis (strain ATCC BAA-407 / DSM 14655 / LMG 21543 / TTB310)</name>
    <dbReference type="NCBI Taxonomy" id="365046"/>
    <lineage>
        <taxon>Bacteria</taxon>
        <taxon>Pseudomonadati</taxon>
        <taxon>Pseudomonadota</taxon>
        <taxon>Betaproteobacteria</taxon>
        <taxon>Burkholderiales</taxon>
        <taxon>Comamonadaceae</taxon>
        <taxon>Ramlibacter</taxon>
    </lineage>
</organism>
<dbReference type="InterPro" id="IPR009056">
    <property type="entry name" value="Cyt_c-like_dom"/>
</dbReference>
<dbReference type="KEGG" id="rta:Rta_06270"/>
<protein>
    <submittedName>
        <fullName evidence="9">Candidate Cytochrome c-type protein</fullName>
    </submittedName>
</protein>
<evidence type="ECO:0000256" key="5">
    <source>
        <dbReference type="ARBA" id="ARBA00023004"/>
    </source>
</evidence>
<dbReference type="Pfam" id="PF00034">
    <property type="entry name" value="Cytochrom_C"/>
    <property type="match status" value="3"/>
</dbReference>
<dbReference type="GO" id="GO:0046872">
    <property type="term" value="F:metal ion binding"/>
    <property type="evidence" value="ECO:0007669"/>
    <property type="project" value="UniProtKB-KW"/>
</dbReference>
<evidence type="ECO:0000256" key="2">
    <source>
        <dbReference type="ARBA" id="ARBA00022617"/>
    </source>
</evidence>
<dbReference type="PROSITE" id="PS51007">
    <property type="entry name" value="CYTC"/>
    <property type="match status" value="3"/>
</dbReference>